<dbReference type="EMBL" id="CP044205">
    <property type="protein sequence ID" value="QFY42733.1"/>
    <property type="molecule type" value="Genomic_DNA"/>
</dbReference>
<dbReference type="Gene3D" id="3.40.190.10">
    <property type="entry name" value="Periplasmic binding protein-like II"/>
    <property type="match status" value="2"/>
</dbReference>
<dbReference type="PANTHER" id="PTHR30024:SF21">
    <property type="entry name" value="ABC TRANSPORTER SUBSTRATE-BINDING PROTEIN"/>
    <property type="match status" value="1"/>
</dbReference>
<evidence type="ECO:0000259" key="1">
    <source>
        <dbReference type="Pfam" id="PF09084"/>
    </source>
</evidence>
<dbReference type="KEGG" id="mmob:F6R98_08950"/>
<dbReference type="Pfam" id="PF09084">
    <property type="entry name" value="NMT1"/>
    <property type="match status" value="1"/>
</dbReference>
<evidence type="ECO:0000313" key="3">
    <source>
        <dbReference type="Proteomes" id="UP000325755"/>
    </source>
</evidence>
<dbReference type="Proteomes" id="UP000325755">
    <property type="component" value="Chromosome"/>
</dbReference>
<dbReference type="AlphaFoldDB" id="A0A5Q0BFV4"/>
<organism evidence="2 3">
    <name type="scientific">Candidatus Methylospira mobilis</name>
    <dbReference type="NCBI Taxonomy" id="1808979"/>
    <lineage>
        <taxon>Bacteria</taxon>
        <taxon>Pseudomonadati</taxon>
        <taxon>Pseudomonadota</taxon>
        <taxon>Gammaproteobacteria</taxon>
        <taxon>Methylococcales</taxon>
        <taxon>Methylococcaceae</taxon>
        <taxon>Candidatus Methylospira</taxon>
    </lineage>
</organism>
<protein>
    <submittedName>
        <fullName evidence="2">PhnD/SsuA/transferrin family substrate-binding protein</fullName>
    </submittedName>
</protein>
<reference evidence="2 3" key="1">
    <citation type="submission" date="2019-09" db="EMBL/GenBank/DDBJ databases">
        <title>Ecophysiology of the spiral-shaped methanotroph Methylospira mobilis as revealed by the complete genome sequence.</title>
        <authorList>
            <person name="Oshkin I.Y."/>
            <person name="Dedysh S.N."/>
            <person name="Miroshnikov K."/>
            <person name="Danilova O.V."/>
            <person name="Hakobyan A."/>
            <person name="Liesack W."/>
        </authorList>
    </citation>
    <scope>NUCLEOTIDE SEQUENCE [LARGE SCALE GENOMIC DNA]</scope>
    <source>
        <strain evidence="2 3">Shm1</strain>
    </source>
</reference>
<dbReference type="FunCoup" id="A0A5Q0BFV4">
    <property type="interactions" value="89"/>
</dbReference>
<sequence length="359" mass="39496">MLSIKNAVNHARVPALVAIFLSLLLPHTAAYSFEKPEVVRIAAIATNQGGKNVVSGGQSAAIAANGWLEDELKKIGVKFEWYPVSAAVGGPLFNEALANRSADFANYGDFPALIAKAGGIDIKLIVPSGHGTNSYLITAANSPAQSIKDLKGKRIAIHRGRPLELAFSKLVSSNGLKYKDFKIYNVNSQAGAAALAAGDVDALFTGSDAFQLQDNGVGKIIWTSKGTPWKWRAELFVRKEFADKYPEVTQIVANAYVKASYWASQEENRKEVIRYATLLGTPENVVLRDYEGDGDNWKDRFSPLFDPLTVEHYREAAEFTLAEKLISRKVDVKDLIDTRFLDTALKEQKLEAYWTPRTK</sequence>
<dbReference type="RefSeq" id="WP_153248727.1">
    <property type="nucleotide sequence ID" value="NZ_CP044205.1"/>
</dbReference>
<dbReference type="InterPro" id="IPR015168">
    <property type="entry name" value="SsuA/THI5"/>
</dbReference>
<name>A0A5Q0BFV4_9GAMM</name>
<dbReference type="OrthoDB" id="9780180at2"/>
<evidence type="ECO:0000313" key="2">
    <source>
        <dbReference type="EMBL" id="QFY42733.1"/>
    </source>
</evidence>
<dbReference type="SUPFAM" id="SSF53850">
    <property type="entry name" value="Periplasmic binding protein-like II"/>
    <property type="match status" value="1"/>
</dbReference>
<accession>A0A5Q0BFV4</accession>
<keyword evidence="3" id="KW-1185">Reference proteome</keyword>
<gene>
    <name evidence="2" type="ORF">F6R98_08950</name>
</gene>
<feature type="domain" description="SsuA/THI5-like" evidence="1">
    <location>
        <begin position="95"/>
        <end position="256"/>
    </location>
</feature>
<proteinExistence type="predicted"/>
<dbReference type="PANTHER" id="PTHR30024">
    <property type="entry name" value="ALIPHATIC SULFONATES-BINDING PROTEIN-RELATED"/>
    <property type="match status" value="1"/>
</dbReference>
<dbReference type="InParanoid" id="A0A5Q0BFV4"/>